<feature type="domain" description="NADP-dependent oxidoreductase" evidence="2">
    <location>
        <begin position="18"/>
        <end position="314"/>
    </location>
</feature>
<dbReference type="EMBL" id="CDMC01000001">
    <property type="protein sequence ID" value="CEL00411.1"/>
    <property type="molecule type" value="Genomic_DNA"/>
</dbReference>
<name>A0A0U5FMC6_ASPCI</name>
<proteinExistence type="predicted"/>
<dbReference type="GO" id="GO:0005737">
    <property type="term" value="C:cytoplasm"/>
    <property type="evidence" value="ECO:0007669"/>
    <property type="project" value="TreeGrafter"/>
</dbReference>
<sequence length="342" mass="37831">MAVPTRALGRNGPQVSSIGLGLMSIGGVYGAAPSDEERLALLDHAHAIGQWFWDTADIYFDSEDIIGKWRAKNPDKAKDIFLATKFGIQMFDGGMRQVLDSSPEYARSALEKSLKRLQTETIDLYYAHRVDGKTPIETTMQALVQFKEEGKIRYIGLSEVSAATLRRAHAIHPISAVQLEYSPFALDIEHPQIALLETCRELGVAVVAYSPVGRGLLTGRYATREAVTKDMFLNALPRFSEENFPAIQRLNEVIKGVATEKNITPAQTALAWLTAREPFVIPIPGTRSIKYLEENTAAAKIQLTTDENQIITEAANATKLVGGRYPTRFFPENYEFGDTPAL</sequence>
<reference evidence="4" key="1">
    <citation type="journal article" date="2016" name="Genome Announc.">
        <title>Draft genome sequences of fungus Aspergillus calidoustus.</title>
        <authorList>
            <person name="Horn F."/>
            <person name="Linde J."/>
            <person name="Mattern D.J."/>
            <person name="Walther G."/>
            <person name="Guthke R."/>
            <person name="Scherlach K."/>
            <person name="Martin K."/>
            <person name="Brakhage A.A."/>
            <person name="Petzke L."/>
            <person name="Valiante V."/>
        </authorList>
    </citation>
    <scope>NUCLEOTIDE SEQUENCE [LARGE SCALE GENOMIC DNA]</scope>
    <source>
        <strain evidence="4">SF006504</strain>
    </source>
</reference>
<dbReference type="OrthoDB" id="37537at2759"/>
<evidence type="ECO:0000313" key="4">
    <source>
        <dbReference type="Proteomes" id="UP000054771"/>
    </source>
</evidence>
<evidence type="ECO:0000256" key="1">
    <source>
        <dbReference type="ARBA" id="ARBA00023002"/>
    </source>
</evidence>
<keyword evidence="4" id="KW-1185">Reference proteome</keyword>
<dbReference type="Pfam" id="PF00248">
    <property type="entry name" value="Aldo_ket_red"/>
    <property type="match status" value="1"/>
</dbReference>
<evidence type="ECO:0000313" key="3">
    <source>
        <dbReference type="EMBL" id="CEL00411.1"/>
    </source>
</evidence>
<dbReference type="OMA" id="FAGWYKQ"/>
<dbReference type="InterPro" id="IPR023210">
    <property type="entry name" value="NADP_OxRdtase_dom"/>
</dbReference>
<organism evidence="3 4">
    <name type="scientific">Aspergillus calidoustus</name>
    <dbReference type="NCBI Taxonomy" id="454130"/>
    <lineage>
        <taxon>Eukaryota</taxon>
        <taxon>Fungi</taxon>
        <taxon>Dikarya</taxon>
        <taxon>Ascomycota</taxon>
        <taxon>Pezizomycotina</taxon>
        <taxon>Eurotiomycetes</taxon>
        <taxon>Eurotiomycetidae</taxon>
        <taxon>Eurotiales</taxon>
        <taxon>Aspergillaceae</taxon>
        <taxon>Aspergillus</taxon>
        <taxon>Aspergillus subgen. Nidulantes</taxon>
    </lineage>
</organism>
<dbReference type="InterPro" id="IPR050791">
    <property type="entry name" value="Aldo-Keto_reductase"/>
</dbReference>
<dbReference type="Gene3D" id="3.20.20.100">
    <property type="entry name" value="NADP-dependent oxidoreductase domain"/>
    <property type="match status" value="1"/>
</dbReference>
<dbReference type="InterPro" id="IPR036812">
    <property type="entry name" value="NAD(P)_OxRdtase_dom_sf"/>
</dbReference>
<keyword evidence="1" id="KW-0560">Oxidoreductase</keyword>
<dbReference type="SUPFAM" id="SSF51430">
    <property type="entry name" value="NAD(P)-linked oxidoreductase"/>
    <property type="match status" value="1"/>
</dbReference>
<dbReference type="PANTHER" id="PTHR43625:SF40">
    <property type="entry name" value="ALDO-KETO REDUCTASE YAKC [NADP(+)]"/>
    <property type="match status" value="1"/>
</dbReference>
<dbReference type="Proteomes" id="UP000054771">
    <property type="component" value="Unassembled WGS sequence"/>
</dbReference>
<dbReference type="PANTHER" id="PTHR43625">
    <property type="entry name" value="AFLATOXIN B1 ALDEHYDE REDUCTASE"/>
    <property type="match status" value="1"/>
</dbReference>
<dbReference type="GO" id="GO:0016491">
    <property type="term" value="F:oxidoreductase activity"/>
    <property type="evidence" value="ECO:0007669"/>
    <property type="project" value="UniProtKB-KW"/>
</dbReference>
<evidence type="ECO:0000259" key="2">
    <source>
        <dbReference type="Pfam" id="PF00248"/>
    </source>
</evidence>
<dbReference type="AlphaFoldDB" id="A0A0U5FMC6"/>
<accession>A0A0U5FMC6</accession>
<protein>
    <recommendedName>
        <fullName evidence="2">NADP-dependent oxidoreductase domain-containing protein</fullName>
    </recommendedName>
</protein>
<gene>
    <name evidence="3" type="ORF">ASPCAL00013</name>
</gene>
<dbReference type="STRING" id="454130.A0A0U5FMC6"/>